<evidence type="ECO:0000313" key="2">
    <source>
        <dbReference type="EMBL" id="VVC75810.1"/>
    </source>
</evidence>
<dbReference type="InterPro" id="IPR009883">
    <property type="entry name" value="YgfX"/>
</dbReference>
<feature type="transmembrane region" description="Helical" evidence="1">
    <location>
        <begin position="36"/>
        <end position="54"/>
    </location>
</feature>
<protein>
    <recommendedName>
        <fullName evidence="4">Toxin CptA</fullName>
    </recommendedName>
</protein>
<proteinExistence type="predicted"/>
<dbReference type="RefSeq" id="WP_148339085.1">
    <property type="nucleotide sequence ID" value="NZ_LR699119.1"/>
</dbReference>
<evidence type="ECO:0000313" key="3">
    <source>
        <dbReference type="Proteomes" id="UP000324194"/>
    </source>
</evidence>
<keyword evidence="3" id="KW-1185">Reference proteome</keyword>
<dbReference type="Pfam" id="PF07254">
    <property type="entry name" value="Cpta_toxin"/>
    <property type="match status" value="1"/>
</dbReference>
<dbReference type="Proteomes" id="UP000324194">
    <property type="component" value="Chromosome 1"/>
</dbReference>
<organism evidence="2 3">
    <name type="scientific">Aquicella siphonis</name>
    <dbReference type="NCBI Taxonomy" id="254247"/>
    <lineage>
        <taxon>Bacteria</taxon>
        <taxon>Pseudomonadati</taxon>
        <taxon>Pseudomonadota</taxon>
        <taxon>Gammaproteobacteria</taxon>
        <taxon>Legionellales</taxon>
        <taxon>Coxiellaceae</taxon>
        <taxon>Aquicella</taxon>
    </lineage>
</organism>
<dbReference type="KEGG" id="asip:AQUSIP_11070"/>
<sequence length="143" mass="16197">MHCHDFELKLSWQYIILSLVLLLFTLALLISLTAGIWIRLGLISAAAVYGTIIVRRHGLLCGDHAVLRITSLGQGQWCVHTRAALLQGVLKGDSTVTRWVAVLRFQIEGRYFPVTCLVFRDSCRPGYYRRLLVTLSNDQSLRQ</sequence>
<evidence type="ECO:0008006" key="4">
    <source>
        <dbReference type="Google" id="ProtNLM"/>
    </source>
</evidence>
<dbReference type="EMBL" id="LR699119">
    <property type="protein sequence ID" value="VVC75810.1"/>
    <property type="molecule type" value="Genomic_DNA"/>
</dbReference>
<keyword evidence="1" id="KW-1133">Transmembrane helix</keyword>
<keyword evidence="1" id="KW-0812">Transmembrane</keyword>
<keyword evidence="1" id="KW-0472">Membrane</keyword>
<accession>A0A5E4PFP7</accession>
<dbReference type="AlphaFoldDB" id="A0A5E4PFP7"/>
<evidence type="ECO:0000256" key="1">
    <source>
        <dbReference type="SAM" id="Phobius"/>
    </source>
</evidence>
<feature type="transmembrane region" description="Helical" evidence="1">
    <location>
        <begin position="12"/>
        <end position="30"/>
    </location>
</feature>
<gene>
    <name evidence="2" type="ORF">AQUSIP_11070</name>
</gene>
<dbReference type="OrthoDB" id="7030636at2"/>
<name>A0A5E4PFP7_9COXI</name>
<reference evidence="2 3" key="1">
    <citation type="submission" date="2019-08" db="EMBL/GenBank/DDBJ databases">
        <authorList>
            <person name="Guy L."/>
        </authorList>
    </citation>
    <scope>NUCLEOTIDE SEQUENCE [LARGE SCALE GENOMIC DNA]</scope>
    <source>
        <strain evidence="2 3">SGT-108</strain>
    </source>
</reference>